<reference evidence="1" key="1">
    <citation type="submission" date="2021-02" db="EMBL/GenBank/DDBJ databases">
        <authorList>
            <consortium name="DOE Joint Genome Institute"/>
            <person name="Ahrendt S."/>
            <person name="Looney B.P."/>
            <person name="Miyauchi S."/>
            <person name="Morin E."/>
            <person name="Drula E."/>
            <person name="Courty P.E."/>
            <person name="Chicoki N."/>
            <person name="Fauchery L."/>
            <person name="Kohler A."/>
            <person name="Kuo A."/>
            <person name="Labutti K."/>
            <person name="Pangilinan J."/>
            <person name="Lipzen A."/>
            <person name="Riley R."/>
            <person name="Andreopoulos W."/>
            <person name="He G."/>
            <person name="Johnson J."/>
            <person name="Barry K.W."/>
            <person name="Grigoriev I.V."/>
            <person name="Nagy L."/>
            <person name="Hibbett D."/>
            <person name="Henrissat B."/>
            <person name="Matheny P.B."/>
            <person name="Labbe J."/>
            <person name="Martin F."/>
        </authorList>
    </citation>
    <scope>NUCLEOTIDE SEQUENCE</scope>
    <source>
        <strain evidence="1">FP105234-sp</strain>
    </source>
</reference>
<protein>
    <submittedName>
        <fullName evidence="1">Uncharacterized protein</fullName>
    </submittedName>
</protein>
<dbReference type="EMBL" id="MU275905">
    <property type="protein sequence ID" value="KAI0047405.1"/>
    <property type="molecule type" value="Genomic_DNA"/>
</dbReference>
<comment type="caution">
    <text evidence="1">The sequence shown here is derived from an EMBL/GenBank/DDBJ whole genome shotgun (WGS) entry which is preliminary data.</text>
</comment>
<keyword evidence="2" id="KW-1185">Reference proteome</keyword>
<name>A0ACB8RTM1_9AGAM</name>
<proteinExistence type="predicted"/>
<reference evidence="1" key="2">
    <citation type="journal article" date="2022" name="New Phytol.">
        <title>Evolutionary transition to the ectomycorrhizal habit in the genomes of a hyperdiverse lineage of mushroom-forming fungi.</title>
        <authorList>
            <person name="Looney B."/>
            <person name="Miyauchi S."/>
            <person name="Morin E."/>
            <person name="Drula E."/>
            <person name="Courty P.E."/>
            <person name="Kohler A."/>
            <person name="Kuo A."/>
            <person name="LaButti K."/>
            <person name="Pangilinan J."/>
            <person name="Lipzen A."/>
            <person name="Riley R."/>
            <person name="Andreopoulos W."/>
            <person name="He G."/>
            <person name="Johnson J."/>
            <person name="Nolan M."/>
            <person name="Tritt A."/>
            <person name="Barry K.W."/>
            <person name="Grigoriev I.V."/>
            <person name="Nagy L.G."/>
            <person name="Hibbett D."/>
            <person name="Henrissat B."/>
            <person name="Matheny P.B."/>
            <person name="Labbe J."/>
            <person name="Martin F.M."/>
        </authorList>
    </citation>
    <scope>NUCLEOTIDE SEQUENCE</scope>
    <source>
        <strain evidence="1">FP105234-sp</strain>
    </source>
</reference>
<organism evidence="1 2">
    <name type="scientific">Auriscalpium vulgare</name>
    <dbReference type="NCBI Taxonomy" id="40419"/>
    <lineage>
        <taxon>Eukaryota</taxon>
        <taxon>Fungi</taxon>
        <taxon>Dikarya</taxon>
        <taxon>Basidiomycota</taxon>
        <taxon>Agaricomycotina</taxon>
        <taxon>Agaricomycetes</taxon>
        <taxon>Russulales</taxon>
        <taxon>Auriscalpiaceae</taxon>
        <taxon>Auriscalpium</taxon>
    </lineage>
</organism>
<dbReference type="Proteomes" id="UP000814033">
    <property type="component" value="Unassembled WGS sequence"/>
</dbReference>
<sequence>MSGYSSIFASGLLATPRPYRTAESARASSPDIDMAIDTTPTNSKAPLSMYISGAPADADEDYFSPSRSRASSSASSTGPIPQPRLRRRRSSLTVATGAMGAIKSPLRSAGVAFQRTALTPATAGRARSGSVDMLAGMEDFGSTPNPHTGRMRSGSVGGAFNR</sequence>
<evidence type="ECO:0000313" key="1">
    <source>
        <dbReference type="EMBL" id="KAI0047405.1"/>
    </source>
</evidence>
<accession>A0ACB8RTM1</accession>
<evidence type="ECO:0000313" key="2">
    <source>
        <dbReference type="Proteomes" id="UP000814033"/>
    </source>
</evidence>
<gene>
    <name evidence="1" type="ORF">FA95DRAFT_1226286</name>
</gene>